<gene>
    <name evidence="5" type="ORF">RM844_10155</name>
</gene>
<dbReference type="PANTHER" id="PTHR43877">
    <property type="entry name" value="AMINOALKYLPHOSPHONATE N-ACETYLTRANSFERASE-RELATED-RELATED"/>
    <property type="match status" value="1"/>
</dbReference>
<dbReference type="EMBL" id="JAVREO010000005">
    <property type="protein sequence ID" value="MDT0266654.1"/>
    <property type="molecule type" value="Genomic_DNA"/>
</dbReference>
<dbReference type="CDD" id="cd04301">
    <property type="entry name" value="NAT_SF"/>
    <property type="match status" value="1"/>
</dbReference>
<dbReference type="InterPro" id="IPR016181">
    <property type="entry name" value="Acyl_CoA_acyltransferase"/>
</dbReference>
<keyword evidence="1 5" id="KW-0808">Transferase</keyword>
<dbReference type="Proteomes" id="UP001183410">
    <property type="component" value="Unassembled WGS sequence"/>
</dbReference>
<evidence type="ECO:0000313" key="6">
    <source>
        <dbReference type="Proteomes" id="UP001183410"/>
    </source>
</evidence>
<keyword evidence="6" id="KW-1185">Reference proteome</keyword>
<organism evidence="5 6">
    <name type="scientific">Streptomyces chisholmiae</name>
    <dbReference type="NCBI Taxonomy" id="3075540"/>
    <lineage>
        <taxon>Bacteria</taxon>
        <taxon>Bacillati</taxon>
        <taxon>Actinomycetota</taxon>
        <taxon>Actinomycetes</taxon>
        <taxon>Kitasatosporales</taxon>
        <taxon>Streptomycetaceae</taxon>
        <taxon>Streptomyces</taxon>
    </lineage>
</organism>
<sequence>MEGRVTLREVDEETLRALLAVAVRDADPGEVMPPVAGPPGWTPRRRAAFLAWHRARRAGPAGPLAEMTFAVTRDGEVVGSARLARRGERGEWETGLWLARSWRGRGVGGAALGAILVEATRVGARVVRADTTARNAAAVAVLRRSGATFSDGRVAGEVHAELPPADAAPGGEATRGGDSGG</sequence>
<dbReference type="EC" id="2.-.-.-" evidence="5"/>
<feature type="region of interest" description="Disordered" evidence="3">
    <location>
        <begin position="161"/>
        <end position="181"/>
    </location>
</feature>
<evidence type="ECO:0000256" key="2">
    <source>
        <dbReference type="ARBA" id="ARBA00023315"/>
    </source>
</evidence>
<name>A0ABU2JNV0_9ACTN</name>
<dbReference type="PROSITE" id="PS51186">
    <property type="entry name" value="GNAT"/>
    <property type="match status" value="1"/>
</dbReference>
<dbReference type="InterPro" id="IPR050832">
    <property type="entry name" value="Bact_Acetyltransf"/>
</dbReference>
<protein>
    <submittedName>
        <fullName evidence="5">GNAT family protein</fullName>
        <ecNumber evidence="5">2.-.-.-</ecNumber>
    </submittedName>
</protein>
<feature type="domain" description="N-acetyltransferase" evidence="4">
    <location>
        <begin position="5"/>
        <end position="169"/>
    </location>
</feature>
<dbReference type="Pfam" id="PF13302">
    <property type="entry name" value="Acetyltransf_3"/>
    <property type="match status" value="1"/>
</dbReference>
<evidence type="ECO:0000256" key="3">
    <source>
        <dbReference type="SAM" id="MobiDB-lite"/>
    </source>
</evidence>
<evidence type="ECO:0000313" key="5">
    <source>
        <dbReference type="EMBL" id="MDT0266654.1"/>
    </source>
</evidence>
<dbReference type="InterPro" id="IPR000182">
    <property type="entry name" value="GNAT_dom"/>
</dbReference>
<evidence type="ECO:0000259" key="4">
    <source>
        <dbReference type="PROSITE" id="PS51186"/>
    </source>
</evidence>
<accession>A0ABU2JNV0</accession>
<dbReference type="GO" id="GO:0016740">
    <property type="term" value="F:transferase activity"/>
    <property type="evidence" value="ECO:0007669"/>
    <property type="project" value="UniProtKB-KW"/>
</dbReference>
<reference evidence="6" key="1">
    <citation type="submission" date="2023-07" db="EMBL/GenBank/DDBJ databases">
        <title>30 novel species of actinomycetes from the DSMZ collection.</title>
        <authorList>
            <person name="Nouioui I."/>
        </authorList>
    </citation>
    <scope>NUCLEOTIDE SEQUENCE [LARGE SCALE GENOMIC DNA]</scope>
    <source>
        <strain evidence="6">DSM 44915</strain>
    </source>
</reference>
<keyword evidence="2" id="KW-0012">Acyltransferase</keyword>
<dbReference type="Gene3D" id="3.40.630.30">
    <property type="match status" value="1"/>
</dbReference>
<dbReference type="RefSeq" id="WP_311666690.1">
    <property type="nucleotide sequence ID" value="NZ_JAVREO010000005.1"/>
</dbReference>
<evidence type="ECO:0000256" key="1">
    <source>
        <dbReference type="ARBA" id="ARBA00022679"/>
    </source>
</evidence>
<proteinExistence type="predicted"/>
<comment type="caution">
    <text evidence="5">The sequence shown here is derived from an EMBL/GenBank/DDBJ whole genome shotgun (WGS) entry which is preliminary data.</text>
</comment>
<dbReference type="SUPFAM" id="SSF55729">
    <property type="entry name" value="Acyl-CoA N-acyltransferases (Nat)"/>
    <property type="match status" value="1"/>
</dbReference>